<reference evidence="3" key="1">
    <citation type="submission" date="2016-10" db="EMBL/GenBank/DDBJ databases">
        <authorList>
            <person name="Varghese N."/>
            <person name="Submissions S."/>
        </authorList>
    </citation>
    <scope>NUCLEOTIDE SEQUENCE [LARGE SCALE GENOMIC DNA]</scope>
    <source>
        <strain evidence="3">CGMCC 1.11012</strain>
    </source>
</reference>
<dbReference type="EMBL" id="FNDX01000005">
    <property type="protein sequence ID" value="SDI43155.1"/>
    <property type="molecule type" value="Genomic_DNA"/>
</dbReference>
<feature type="chain" id="PRO_5011449749" evidence="1">
    <location>
        <begin position="29"/>
        <end position="171"/>
    </location>
</feature>
<dbReference type="AlphaFoldDB" id="A0A1G8KIE6"/>
<proteinExistence type="predicted"/>
<protein>
    <submittedName>
        <fullName evidence="2">SipW-cognate class signal peptide</fullName>
    </submittedName>
</protein>
<gene>
    <name evidence="2" type="ORF">SAMN05216192_105160</name>
</gene>
<organism evidence="2 3">
    <name type="scientific">Paenibacillus typhae</name>
    <dbReference type="NCBI Taxonomy" id="1174501"/>
    <lineage>
        <taxon>Bacteria</taxon>
        <taxon>Bacillati</taxon>
        <taxon>Bacillota</taxon>
        <taxon>Bacilli</taxon>
        <taxon>Bacillales</taxon>
        <taxon>Paenibacillaceae</taxon>
        <taxon>Paenibacillus</taxon>
    </lineage>
</organism>
<evidence type="ECO:0000256" key="1">
    <source>
        <dbReference type="SAM" id="SignalP"/>
    </source>
</evidence>
<dbReference type="InterPro" id="IPR022121">
    <property type="entry name" value="Peptidase_M73_camelysin"/>
</dbReference>
<accession>A0A1G8KIE6</accession>
<dbReference type="RefSeq" id="WP_167360617.1">
    <property type="nucleotide sequence ID" value="NZ_CBCSKY010000002.1"/>
</dbReference>
<feature type="signal peptide" evidence="1">
    <location>
        <begin position="1"/>
        <end position="28"/>
    </location>
</feature>
<dbReference type="Pfam" id="PF12389">
    <property type="entry name" value="Peptidase_M73"/>
    <property type="match status" value="1"/>
</dbReference>
<dbReference type="STRING" id="1174501.SAMN05216192_105160"/>
<sequence length="171" mass="18037">MANLKKTMAMAMATTALGATLIAGGSFAIFTSSVQNTGNTFAAGELKIGLDKEDTNGAKYFTLENWAPGDSDIQRVVVTNKGSLELRYDLTLAVGGDLGTAILPDSHPIVIKAYSDADGNIPLTVTDRVLDVGDSETIYVKVEFPKDAGNEYQGKTGTASIKVDAEQTKNN</sequence>
<name>A0A1G8KIE6_9BACL</name>
<dbReference type="Proteomes" id="UP000199050">
    <property type="component" value="Unassembled WGS sequence"/>
</dbReference>
<keyword evidence="3" id="KW-1185">Reference proteome</keyword>
<evidence type="ECO:0000313" key="3">
    <source>
        <dbReference type="Proteomes" id="UP000199050"/>
    </source>
</evidence>
<keyword evidence="1" id="KW-0732">Signal</keyword>
<evidence type="ECO:0000313" key="2">
    <source>
        <dbReference type="EMBL" id="SDI43155.1"/>
    </source>
</evidence>